<dbReference type="eggNOG" id="COG0346">
    <property type="taxonomic scope" value="Bacteria"/>
</dbReference>
<evidence type="ECO:0000256" key="3">
    <source>
        <dbReference type="ARBA" id="ARBA00023251"/>
    </source>
</evidence>
<accession>C7BM27</accession>
<accession>B6VML0</accession>
<organism evidence="6">
    <name type="scientific">Photorhabdus asymbiotica subsp. asymbiotica (strain ATCC 43949 / 3105-77)</name>
    <name type="common">Xenorhabdus luminescens (strain 2)</name>
    <dbReference type="NCBI Taxonomy" id="553480"/>
    <lineage>
        <taxon>Bacteria</taxon>
        <taxon>Pseudomonadati</taxon>
        <taxon>Pseudomonadota</taxon>
        <taxon>Gammaproteobacteria</taxon>
        <taxon>Enterobacterales</taxon>
        <taxon>Morganellaceae</taxon>
        <taxon>Photorhabdus</taxon>
    </lineage>
</organism>
<dbReference type="STRING" id="291112.PAU_00754"/>
<gene>
    <name evidence="5" type="ordered locus">PAU_00754</name>
    <name evidence="6" type="ORF">PA-RVA13-1261</name>
</gene>
<reference evidence="5 7" key="4">
    <citation type="journal article" date="2009" name="BMC Genomics">
        <title>Comparative genomics of the emerging human pathogen Photorhabdus asymbiotica with the insect pathogen Photorhabdus luminescens.</title>
        <authorList>
            <person name="Wilkinson P."/>
            <person name="Waterfield N.R."/>
            <person name="Crossman L."/>
            <person name="Corton C."/>
            <person name="Sanchez-Contreras M."/>
            <person name="Vlisidou I."/>
            <person name="Barron A."/>
            <person name="Bignell A."/>
            <person name="Clark L."/>
            <person name="Ormond D."/>
            <person name="Mayho M."/>
            <person name="Bason N."/>
            <person name="Smith F."/>
            <person name="Simmonds M."/>
            <person name="Churcher C."/>
            <person name="Harris D."/>
            <person name="Thompson N.R."/>
            <person name="Quail M."/>
            <person name="Parkhill J."/>
            <person name="ffrench-Constant R.H."/>
        </authorList>
    </citation>
    <scope>NUCLEOTIDE SEQUENCE [LARGE SCALE GENOMIC DNA]</scope>
    <source>
        <strain evidence="7">ATCC 43949 / 3105-77</strain>
        <strain evidence="5">ATCC43949</strain>
    </source>
</reference>
<evidence type="ECO:0000256" key="2">
    <source>
        <dbReference type="ARBA" id="ARBA00021572"/>
    </source>
</evidence>
<evidence type="ECO:0000313" key="7">
    <source>
        <dbReference type="Proteomes" id="UP000002747"/>
    </source>
</evidence>
<dbReference type="GO" id="GO:0046677">
    <property type="term" value="P:response to antibiotic"/>
    <property type="evidence" value="ECO:0007669"/>
    <property type="project" value="UniProtKB-KW"/>
</dbReference>
<dbReference type="InterPro" id="IPR029068">
    <property type="entry name" value="Glyas_Bleomycin-R_OHBP_Dase"/>
</dbReference>
<dbReference type="EMBL" id="FM162591">
    <property type="protein sequence ID" value="CAQ82846.1"/>
    <property type="molecule type" value="Genomic_DNA"/>
</dbReference>
<reference evidence="6" key="3">
    <citation type="submission" date="2008-09" db="EMBL/GenBank/DDBJ databases">
        <authorList>
            <person name="Thomson N.R."/>
        </authorList>
    </citation>
    <scope>NUCLEOTIDE SEQUENCE</scope>
    <source>
        <strain evidence="6">ATCC 43949</strain>
    </source>
</reference>
<dbReference type="AlphaFoldDB" id="B6VML0"/>
<evidence type="ECO:0000313" key="6">
    <source>
        <dbReference type="EMBL" id="CAR67390.1"/>
    </source>
</evidence>
<dbReference type="InterPro" id="IPR004360">
    <property type="entry name" value="Glyas_Fos-R_dOase_dom"/>
</dbReference>
<dbReference type="SUPFAM" id="SSF54593">
    <property type="entry name" value="Glyoxalase/Bleomycin resistance protein/Dihydroxybiphenyl dioxygenase"/>
    <property type="match status" value="1"/>
</dbReference>
<dbReference type="Gene3D" id="3.10.180.10">
    <property type="entry name" value="2,3-Dihydroxybiphenyl 1,2-Dioxygenase, domain 1"/>
    <property type="match status" value="1"/>
</dbReference>
<evidence type="ECO:0000313" key="5">
    <source>
        <dbReference type="EMBL" id="CAQ82846.1"/>
    </source>
</evidence>
<dbReference type="EMBL" id="FM211055">
    <property type="protein sequence ID" value="CAR67390.1"/>
    <property type="molecule type" value="Genomic_DNA"/>
</dbReference>
<dbReference type="Proteomes" id="UP000002747">
    <property type="component" value="Chromosome"/>
</dbReference>
<evidence type="ECO:0000259" key="4">
    <source>
        <dbReference type="PROSITE" id="PS51819"/>
    </source>
</evidence>
<evidence type="ECO:0000256" key="1">
    <source>
        <dbReference type="ARBA" id="ARBA00011051"/>
    </source>
</evidence>
<dbReference type="InterPro" id="IPR037523">
    <property type="entry name" value="VOC_core"/>
</dbReference>
<feature type="domain" description="VOC" evidence="4">
    <location>
        <begin position="23"/>
        <end position="152"/>
    </location>
</feature>
<keyword evidence="3" id="KW-0046">Antibiotic resistance</keyword>
<name>B6VML0_PHOAA</name>
<dbReference type="KEGG" id="pay:PAU_00754"/>
<sequence>MKGIYLFSQHQRSGIIMDQHKPYWNRMVPELTVTNFSLSLDFYQRILGFQLLIRRDNPNFAYLALGEAQLMLEARHNDGWNTASLNYPLGRGVNFQIEVDDLTPLLDNLKANSIKLYREVKDNHYYVNEVIACQREFLVQDPDGYLLRFSQFIENIITY</sequence>
<proteinExistence type="inferred from homology"/>
<dbReference type="Pfam" id="PF00903">
    <property type="entry name" value="Glyoxalase"/>
    <property type="match status" value="1"/>
</dbReference>
<dbReference type="PROSITE" id="PS51819">
    <property type="entry name" value="VOC"/>
    <property type="match status" value="1"/>
</dbReference>
<dbReference type="InterPro" id="IPR000335">
    <property type="entry name" value="Bleomycin-R"/>
</dbReference>
<comment type="similarity">
    <text evidence="1">Belongs to the bleomycin resistance protein family.</text>
</comment>
<reference evidence="5" key="2">
    <citation type="submission" date="2008-05" db="EMBL/GenBank/DDBJ databases">
        <authorList>
            <person name="Crossman L.C."/>
        </authorList>
    </citation>
    <scope>NUCLEOTIDE SEQUENCE</scope>
    <source>
        <strain evidence="5">ATCC43949</strain>
    </source>
</reference>
<protein>
    <recommendedName>
        <fullName evidence="2">Bleomycin resistance protein</fullName>
    </recommendedName>
</protein>
<dbReference type="CDD" id="cd08349">
    <property type="entry name" value="BLMA_like"/>
    <property type="match status" value="1"/>
</dbReference>
<reference evidence="6" key="1">
    <citation type="journal article" date="2008" name="Proc. Natl. Acad. Sci. U.S.A.">
        <title>Rapid virulence annotation (RVA): identification of virulence factors using a bacterial genome library and multiple invertebrate hosts.</title>
        <authorList>
            <person name="Waterfield N.R."/>
            <person name="Sanchez-Contreras M."/>
            <person name="Eleftherianos I."/>
            <person name="Dowling A."/>
            <person name="Wilkinson P."/>
            <person name="Parkhill J."/>
            <person name="Thomson N."/>
            <person name="Reynolds S.E."/>
            <person name="Bode H.B."/>
            <person name="Dorus S."/>
            <person name="Ffrench-Constant R.H."/>
        </authorList>
    </citation>
    <scope>NUCLEOTIDE SEQUENCE</scope>
    <source>
        <strain evidence="6">ATCC 43949</strain>
    </source>
</reference>